<keyword evidence="3" id="KW-1185">Reference proteome</keyword>
<sequence>MKFPAALRLSTLFLSLCLLLASGLVAADQLYIRGVLFRDGDSVVRLLQHAGQPLWVSQIGYRCDERFSYRSTDRRRFSERSNRHDWRRGRNRNNCDYRSPAERWTYIDAGKEIRITVVADTIDAIDWKFKGHSW</sequence>
<organism evidence="2 3">
    <name type="scientific">Marinobacterium aestuarii</name>
    <dbReference type="NCBI Taxonomy" id="1821621"/>
    <lineage>
        <taxon>Bacteria</taxon>
        <taxon>Pseudomonadati</taxon>
        <taxon>Pseudomonadota</taxon>
        <taxon>Gammaproteobacteria</taxon>
        <taxon>Oceanospirillales</taxon>
        <taxon>Oceanospirillaceae</taxon>
        <taxon>Marinobacterium</taxon>
    </lineage>
</organism>
<dbReference type="OrthoDB" id="6089448at2"/>
<dbReference type="EMBL" id="CP015839">
    <property type="protein sequence ID" value="ANG62542.1"/>
    <property type="molecule type" value="Genomic_DNA"/>
</dbReference>
<name>A0A1A9EXK7_9GAMM</name>
<feature type="signal peptide" evidence="1">
    <location>
        <begin position="1"/>
        <end position="26"/>
    </location>
</feature>
<reference evidence="3" key="1">
    <citation type="submission" date="2016-05" db="EMBL/GenBank/DDBJ databases">
        <authorList>
            <person name="Baek K."/>
            <person name="Yang S.-J."/>
        </authorList>
    </citation>
    <scope>NUCLEOTIDE SEQUENCE [LARGE SCALE GENOMIC DNA]</scope>
    <source>
        <strain evidence="3">ST58-10</strain>
    </source>
</reference>
<accession>A0A1A9EXK7</accession>
<evidence type="ECO:0008006" key="4">
    <source>
        <dbReference type="Google" id="ProtNLM"/>
    </source>
</evidence>
<dbReference type="AlphaFoldDB" id="A0A1A9EXK7"/>
<gene>
    <name evidence="2" type="ORF">A8C75_08610</name>
</gene>
<evidence type="ECO:0000256" key="1">
    <source>
        <dbReference type="SAM" id="SignalP"/>
    </source>
</evidence>
<feature type="chain" id="PRO_5008386517" description="DUF2845 domain-containing protein" evidence="1">
    <location>
        <begin position="27"/>
        <end position="134"/>
    </location>
</feature>
<dbReference type="RefSeq" id="WP_067380782.1">
    <property type="nucleotide sequence ID" value="NZ_CP015839.1"/>
</dbReference>
<dbReference type="KEGG" id="mars:A8C75_08610"/>
<evidence type="ECO:0000313" key="2">
    <source>
        <dbReference type="EMBL" id="ANG62542.1"/>
    </source>
</evidence>
<dbReference type="Proteomes" id="UP000078070">
    <property type="component" value="Chromosome"/>
</dbReference>
<protein>
    <recommendedName>
        <fullName evidence="4">DUF2845 domain-containing protein</fullName>
    </recommendedName>
</protein>
<reference evidence="2 3" key="2">
    <citation type="journal article" date="2018" name="Int. J. Syst. Evol. Microbiol.">
        <title>Marinobacterium aestuarii sp. nov., a benzene-degrading marine bacterium isolated from estuary sediment.</title>
        <authorList>
            <person name="Bae S.S."/>
            <person name="Jung J."/>
            <person name="Chung D."/>
            <person name="Baek K."/>
        </authorList>
    </citation>
    <scope>NUCLEOTIDE SEQUENCE [LARGE SCALE GENOMIC DNA]</scope>
    <source>
        <strain evidence="2 3">ST58-10</strain>
    </source>
</reference>
<keyword evidence="1" id="KW-0732">Signal</keyword>
<evidence type="ECO:0000313" key="3">
    <source>
        <dbReference type="Proteomes" id="UP000078070"/>
    </source>
</evidence>
<proteinExistence type="predicted"/>